<dbReference type="SUPFAM" id="SSF50998">
    <property type="entry name" value="Quinoprotein alcohol dehydrogenase-like"/>
    <property type="match status" value="1"/>
</dbReference>
<comment type="caution">
    <text evidence="9">The sequence shown here is derived from an EMBL/GenBank/DDBJ whole genome shotgun (WGS) entry which is preliminary data.</text>
</comment>
<dbReference type="AlphaFoldDB" id="A0A7Z0BRP9"/>
<accession>A0A7Z0BRP9</accession>
<keyword evidence="6" id="KW-0281">Fimbrium</keyword>
<evidence type="ECO:0000256" key="3">
    <source>
        <dbReference type="ARBA" id="ARBA00022558"/>
    </source>
</evidence>
<organism evidence="9 10">
    <name type="scientific">Phytopseudomonas flavescens</name>
    <dbReference type="NCBI Taxonomy" id="29435"/>
    <lineage>
        <taxon>Bacteria</taxon>
        <taxon>Pseudomonadati</taxon>
        <taxon>Pseudomonadota</taxon>
        <taxon>Gammaproteobacteria</taxon>
        <taxon>Pseudomonadales</taxon>
        <taxon>Pseudomonadaceae</taxon>
        <taxon>Phytopseudomonas</taxon>
    </lineage>
</organism>
<comment type="subcellular location">
    <subcellularLocation>
        <location evidence="1">Fimbrium</location>
    </subcellularLocation>
</comment>
<dbReference type="InterPro" id="IPR011047">
    <property type="entry name" value="Quinoprotein_ADH-like_sf"/>
</dbReference>
<evidence type="ECO:0000256" key="6">
    <source>
        <dbReference type="ARBA" id="ARBA00023263"/>
    </source>
</evidence>
<keyword evidence="3" id="KW-1029">Fimbrium biogenesis</keyword>
<dbReference type="RefSeq" id="WP_179539830.1">
    <property type="nucleotide sequence ID" value="NZ_JACBYV010000001.1"/>
</dbReference>
<evidence type="ECO:0000256" key="1">
    <source>
        <dbReference type="ARBA" id="ARBA00004561"/>
    </source>
</evidence>
<name>A0A7Z0BRP9_9GAMM</name>
<evidence type="ECO:0000313" key="9">
    <source>
        <dbReference type="EMBL" id="NYH76340.1"/>
    </source>
</evidence>
<feature type="chain" id="PRO_5031090302" evidence="7">
    <location>
        <begin position="31"/>
        <end position="1259"/>
    </location>
</feature>
<sequence length="1259" mass="135337">MKSLTAILGVKTLFHTVAGIALLSAANSYAAVSQSPLSLTTGVPPNMLLTLDDSGSMRWGFAPDGLSTESATRRAKSSAYNPIYYNPAATYDAPVVFDAAGNEQQLATSFTQAWHNGFRTTVGSTNLSGAGYRVAWDVPITTVPGSTSYNYGDVSNYAQPTGTVSRLADNPSADFSATVGLGTLFATQATSPGGIQFTITPILIGVLGCTAVASYPGVFSGLTADCSRTATGYTATLVRRAVPAYYYIYDSSRASNCNAGNDSCYALRFVVSGEQANFANWYSFYRNRALSTISAAALAFYNLSPSVRLSWQGLGRCTTFDGSDTTYCRNNAFKAYTPAHKGQLYAWLQNIAFDQSTYLPAAMKRAGEFYRTTTPWQAFPNAAGTNTTQNTYACRASYHIMMTDGQWNEAASAPSNFRHDAATFTLPDGRAFTQRAPYYDSTANTLADLAMHYWASDLNPNLSNDITAYIPYKTGDTTTDYWDPRNDPATWQHMTNFTMGLGLTQSLTQSNIPWGGSTFAGSGYAALAAGTAWPAAAANATDANVYDLWHAAINSRGEFFSVDSPDAMVQAFADILSRIADRKSSAARPAINSGQVSSDESSTQTVSYQTSYASDDNWSGDVKRFEKRWNSVTNTIDTVEVWSAKTKVPAWSQRRIKIASPASINTSGLQDFNATNAALSLYSGSTLLAYLTRNPENGLTDTLAASRVDYLRGNRTGEGTTFRRRSGLLGDFYSSSPAVVSGARYLEQFSNRLEGNTAYTTFKASIANRTPRIYVGGNAGMLHGFNALTGVEEFAFIPSSVFPKLNKLTGSNYSHEFYVDGSPVVADVYDGTTRQWRTILVGTLKGGGKSIFALDVTTPGSEKLLWQFDENSITAANAVKMGYSFSQPTIARLHNGKWAVVFGNGYESAGNTNGKAALFVLDAMQGTVLRSLEVQGTSGIANGLSTPKLADYNADGVADYAYAGDLQGNMWRFDLLRSNRNNTSPFTTADDAAAAASEFKVGFGGNPLFKASADNAGTQRQPITSAPSLVAHPTGTGYMVVFGTGRFFDSDDKDGDKSMPQSVYGIWDKQTLGEVANNPSINRNNLQQQSITNTVTATTTDGANRQARVISNNSVRWQASTSGGSTLPAQNGWYLNLVQSDGEMVVENMSQLGRTLFFQSLTPNSDPCGDGASSWTYAINPFTGGRTSQRAFNYTPSSLNSGTGTSIVSAVRQDGEGGGTLAQNPDNSYQYCTGQECITVYPDPSSIGRQSWRRVEERE</sequence>
<dbReference type="EMBL" id="JACBYV010000001">
    <property type="protein sequence ID" value="NYH76340.1"/>
    <property type="molecule type" value="Genomic_DNA"/>
</dbReference>
<feature type="signal peptide" evidence="7">
    <location>
        <begin position="1"/>
        <end position="30"/>
    </location>
</feature>
<dbReference type="InterPro" id="IPR008707">
    <property type="entry name" value="B-propeller_PilY1"/>
</dbReference>
<reference evidence="9 10" key="1">
    <citation type="submission" date="2020-07" db="EMBL/GenBank/DDBJ databases">
        <title>Genomic analyses of the natural microbiome of Caenorhabditis elegans.</title>
        <authorList>
            <person name="Samuel B."/>
        </authorList>
    </citation>
    <scope>NUCLEOTIDE SEQUENCE [LARGE SCALE GENOMIC DNA]</scope>
    <source>
        <strain evidence="9 10">BIGb0408</strain>
    </source>
</reference>
<feature type="domain" description="PilY1 beta-propeller" evidence="8">
    <location>
        <begin position="729"/>
        <end position="1095"/>
    </location>
</feature>
<dbReference type="GO" id="GO:0046872">
    <property type="term" value="F:metal ion binding"/>
    <property type="evidence" value="ECO:0007669"/>
    <property type="project" value="UniProtKB-KW"/>
</dbReference>
<evidence type="ECO:0000259" key="8">
    <source>
        <dbReference type="Pfam" id="PF05567"/>
    </source>
</evidence>
<keyword evidence="10" id="KW-1185">Reference proteome</keyword>
<evidence type="ECO:0000256" key="2">
    <source>
        <dbReference type="ARBA" id="ARBA00008387"/>
    </source>
</evidence>
<evidence type="ECO:0000256" key="5">
    <source>
        <dbReference type="ARBA" id="ARBA00022837"/>
    </source>
</evidence>
<keyword evidence="4" id="KW-0479">Metal-binding</keyword>
<protein>
    <submittedName>
        <fullName evidence="9">Type IV pilus assembly protein PilY1</fullName>
    </submittedName>
</protein>
<keyword evidence="7" id="KW-0732">Signal</keyword>
<keyword evidence="5" id="KW-0106">Calcium</keyword>
<evidence type="ECO:0000313" key="10">
    <source>
        <dbReference type="Proteomes" id="UP000578688"/>
    </source>
</evidence>
<evidence type="ECO:0000256" key="7">
    <source>
        <dbReference type="SAM" id="SignalP"/>
    </source>
</evidence>
<proteinExistence type="inferred from homology"/>
<dbReference type="GO" id="GO:0009289">
    <property type="term" value="C:pilus"/>
    <property type="evidence" value="ECO:0007669"/>
    <property type="project" value="UniProtKB-SubCell"/>
</dbReference>
<gene>
    <name evidence="9" type="ORF">FHR27_004950</name>
</gene>
<comment type="similarity">
    <text evidence="2">Belongs to the PilY1 family.</text>
</comment>
<dbReference type="Proteomes" id="UP000578688">
    <property type="component" value="Unassembled WGS sequence"/>
</dbReference>
<dbReference type="Pfam" id="PF05567">
    <property type="entry name" value="T4P_PilY1"/>
    <property type="match status" value="1"/>
</dbReference>
<evidence type="ECO:0000256" key="4">
    <source>
        <dbReference type="ARBA" id="ARBA00022723"/>
    </source>
</evidence>